<dbReference type="InterPro" id="IPR050346">
    <property type="entry name" value="FMO-like"/>
</dbReference>
<dbReference type="InterPro" id="IPR000960">
    <property type="entry name" value="Flavin_mOase"/>
</dbReference>
<reference evidence="6 7" key="1">
    <citation type="submission" date="2017-10" db="EMBL/GenBank/DDBJ databases">
        <title>Comparative genomics in systemic dimorphic fungi from Ajellomycetaceae.</title>
        <authorList>
            <person name="Munoz J.F."/>
            <person name="Mcewen J.G."/>
            <person name="Clay O.K."/>
            <person name="Cuomo C.A."/>
        </authorList>
    </citation>
    <scope>NUCLEOTIDE SEQUENCE [LARGE SCALE GENOMIC DNA]</scope>
    <source>
        <strain evidence="6 7">UAMH7299</strain>
    </source>
</reference>
<gene>
    <name evidence="6" type="ORF">AJ80_08470</name>
</gene>
<evidence type="ECO:0000256" key="2">
    <source>
        <dbReference type="ARBA" id="ARBA00022630"/>
    </source>
</evidence>
<keyword evidence="3" id="KW-0274">FAD</keyword>
<comment type="caution">
    <text evidence="6">The sequence shown here is derived from an EMBL/GenBank/DDBJ whole genome shotgun (WGS) entry which is preliminary data.</text>
</comment>
<dbReference type="PIRSF" id="PIRSF000332">
    <property type="entry name" value="FMO"/>
    <property type="match status" value="1"/>
</dbReference>
<protein>
    <recommendedName>
        <fullName evidence="8">Dimethylaniline monooxygenase [N-oxide-forming] 5</fullName>
    </recommendedName>
</protein>
<dbReference type="PRINTS" id="PR00370">
    <property type="entry name" value="FMOXYGENASE"/>
</dbReference>
<keyword evidence="2" id="KW-0285">Flavoprotein</keyword>
<dbReference type="Gene3D" id="3.50.50.60">
    <property type="entry name" value="FAD/NAD(P)-binding domain"/>
    <property type="match status" value="1"/>
</dbReference>
<dbReference type="STRING" id="1447883.A0A2B7X788"/>
<evidence type="ECO:0000313" key="6">
    <source>
        <dbReference type="EMBL" id="PGH04740.1"/>
    </source>
</evidence>
<sequence length="526" mass="58647">MSQKGTIAVVGCGVSGLAALKNFREEGFDAVAFDRRSYVGGLWRFSDGLETTVLSTTISNVSRYKNVFTDFPYHRADSGPHLTASEVHEYLQAYAKHFGLLDHIRLGSLVSKVKRDRSNKSWELHLVGKDSTEEIVEFDKVAICTGPFSKPYIPSFQGRELYSGRFIHSQAFKNPEEFRGLRVMVIGMGNTATDTATSLVGIANTIHLSHRGGANIFPRICRNKPADLNVNRRTSVIKGAVEAVSPPLSRTMRNRYVQQLTKEHFELDPSWRLHPPPSIVTTPPVVSDSLIGALQTGAILSAHGLARFRGPLEVELDDGTCLLVDAVICCTGYRPDLHLIQDEDPVEKAMSKWGSSAAESNNRPLPRLYQNIFPPDSAMSIAYLNIPAFTTGTLLISDLTAMAVAQIWSGASSLPSQPVMEEEIDRHHAWVRSLKSNGTMYWSIIHEASWWRWVNDIAGTGVNEKLGYGFSGWRFWMSEPKFCNLLMTGVDSPHVYRLFDGRRKRWPGAHQAIIGVNREVKERYGL</sequence>
<name>A0A2B7X788_POLH7</name>
<evidence type="ECO:0008006" key="8">
    <source>
        <dbReference type="Google" id="ProtNLM"/>
    </source>
</evidence>
<dbReference type="GO" id="GO:0050661">
    <property type="term" value="F:NADP binding"/>
    <property type="evidence" value="ECO:0007669"/>
    <property type="project" value="InterPro"/>
</dbReference>
<dbReference type="AlphaFoldDB" id="A0A2B7X788"/>
<dbReference type="EMBL" id="PDNA01000196">
    <property type="protein sequence ID" value="PGH04740.1"/>
    <property type="molecule type" value="Genomic_DNA"/>
</dbReference>
<keyword evidence="4" id="KW-0521">NADP</keyword>
<dbReference type="InterPro" id="IPR020946">
    <property type="entry name" value="Flavin_mOase-like"/>
</dbReference>
<proteinExistence type="inferred from homology"/>
<dbReference type="PANTHER" id="PTHR23023">
    <property type="entry name" value="DIMETHYLANILINE MONOOXYGENASE"/>
    <property type="match status" value="1"/>
</dbReference>
<dbReference type="Pfam" id="PF00743">
    <property type="entry name" value="FMO-like"/>
    <property type="match status" value="1"/>
</dbReference>
<organism evidence="6 7">
    <name type="scientific">Polytolypa hystricis (strain UAMH7299)</name>
    <dbReference type="NCBI Taxonomy" id="1447883"/>
    <lineage>
        <taxon>Eukaryota</taxon>
        <taxon>Fungi</taxon>
        <taxon>Dikarya</taxon>
        <taxon>Ascomycota</taxon>
        <taxon>Pezizomycotina</taxon>
        <taxon>Eurotiomycetes</taxon>
        <taxon>Eurotiomycetidae</taxon>
        <taxon>Onygenales</taxon>
        <taxon>Onygenales incertae sedis</taxon>
        <taxon>Polytolypa</taxon>
    </lineage>
</organism>
<dbReference type="InterPro" id="IPR036188">
    <property type="entry name" value="FAD/NAD-bd_sf"/>
</dbReference>
<evidence type="ECO:0000256" key="4">
    <source>
        <dbReference type="ARBA" id="ARBA00022857"/>
    </source>
</evidence>
<dbReference type="OrthoDB" id="66881at2759"/>
<keyword evidence="7" id="KW-1185">Reference proteome</keyword>
<dbReference type="GO" id="GO:0050660">
    <property type="term" value="F:flavin adenine dinucleotide binding"/>
    <property type="evidence" value="ECO:0007669"/>
    <property type="project" value="InterPro"/>
</dbReference>
<evidence type="ECO:0000256" key="3">
    <source>
        <dbReference type="ARBA" id="ARBA00022827"/>
    </source>
</evidence>
<evidence type="ECO:0000256" key="5">
    <source>
        <dbReference type="ARBA" id="ARBA00023002"/>
    </source>
</evidence>
<dbReference type="Proteomes" id="UP000224634">
    <property type="component" value="Unassembled WGS sequence"/>
</dbReference>
<dbReference type="SUPFAM" id="SSF51905">
    <property type="entry name" value="FAD/NAD(P)-binding domain"/>
    <property type="match status" value="2"/>
</dbReference>
<evidence type="ECO:0000313" key="7">
    <source>
        <dbReference type="Proteomes" id="UP000224634"/>
    </source>
</evidence>
<comment type="similarity">
    <text evidence="1">Belongs to the FMO family.</text>
</comment>
<keyword evidence="5" id="KW-0560">Oxidoreductase</keyword>
<evidence type="ECO:0000256" key="1">
    <source>
        <dbReference type="ARBA" id="ARBA00009183"/>
    </source>
</evidence>
<accession>A0A2B7X788</accession>
<dbReference type="GO" id="GO:0004499">
    <property type="term" value="F:N,N-dimethylaniline monooxygenase activity"/>
    <property type="evidence" value="ECO:0007669"/>
    <property type="project" value="InterPro"/>
</dbReference>